<dbReference type="SUPFAM" id="SSF51905">
    <property type="entry name" value="FAD/NAD(P)-binding domain"/>
    <property type="match status" value="1"/>
</dbReference>
<dbReference type="AlphaFoldDB" id="A0A9E6XZC9"/>
<dbReference type="PANTHER" id="PTHR43755">
    <property type="match status" value="1"/>
</dbReference>
<keyword evidence="3" id="KW-1185">Reference proteome</keyword>
<name>A0A9E6XZC9_9ACTN</name>
<dbReference type="KEGG" id="sbae:DSM104329_03390"/>
<dbReference type="RefSeq" id="WP_259311042.1">
    <property type="nucleotide sequence ID" value="NZ_CP087164.1"/>
</dbReference>
<dbReference type="Proteomes" id="UP001162834">
    <property type="component" value="Chromosome"/>
</dbReference>
<accession>A0A9E6XZC9</accession>
<dbReference type="InterPro" id="IPR023753">
    <property type="entry name" value="FAD/NAD-binding_dom"/>
</dbReference>
<evidence type="ECO:0000313" key="2">
    <source>
        <dbReference type="EMBL" id="UGS36978.1"/>
    </source>
</evidence>
<protein>
    <recommendedName>
        <fullName evidence="1">FAD/NAD(P)-binding domain-containing protein</fullName>
    </recommendedName>
</protein>
<dbReference type="Gene3D" id="3.50.50.60">
    <property type="entry name" value="FAD/NAD(P)-binding domain"/>
    <property type="match status" value="2"/>
</dbReference>
<dbReference type="PANTHER" id="PTHR43755:SF1">
    <property type="entry name" value="FAD-DEPENDENT PYRIDINE NUCLEOTIDE-DISULPHIDE OXIDOREDUCTASE"/>
    <property type="match status" value="1"/>
</dbReference>
<dbReference type="Pfam" id="PF07992">
    <property type="entry name" value="Pyr_redox_2"/>
    <property type="match status" value="1"/>
</dbReference>
<proteinExistence type="predicted"/>
<dbReference type="InterPro" id="IPR036188">
    <property type="entry name" value="FAD/NAD-bd_sf"/>
</dbReference>
<evidence type="ECO:0000313" key="3">
    <source>
        <dbReference type="Proteomes" id="UP001162834"/>
    </source>
</evidence>
<organism evidence="2 3">
    <name type="scientific">Capillimicrobium parvum</name>
    <dbReference type="NCBI Taxonomy" id="2884022"/>
    <lineage>
        <taxon>Bacteria</taxon>
        <taxon>Bacillati</taxon>
        <taxon>Actinomycetota</taxon>
        <taxon>Thermoleophilia</taxon>
        <taxon>Solirubrobacterales</taxon>
        <taxon>Capillimicrobiaceae</taxon>
        <taxon>Capillimicrobium</taxon>
    </lineage>
</organism>
<dbReference type="InterPro" id="IPR052541">
    <property type="entry name" value="SQRD"/>
</dbReference>
<reference evidence="2" key="1">
    <citation type="journal article" date="2022" name="Int. J. Syst. Evol. Microbiol.">
        <title>Pseudomonas aegrilactucae sp. nov. and Pseudomonas morbosilactucae sp. nov., pathogens causing bacterial rot of lettuce in Japan.</title>
        <authorList>
            <person name="Sawada H."/>
            <person name="Fujikawa T."/>
            <person name="Satou M."/>
        </authorList>
    </citation>
    <scope>NUCLEOTIDE SEQUENCE</scope>
    <source>
        <strain evidence="2">0166_1</strain>
    </source>
</reference>
<feature type="domain" description="FAD/NAD(P)-binding" evidence="1">
    <location>
        <begin position="7"/>
        <end position="287"/>
    </location>
</feature>
<dbReference type="GO" id="GO:0016491">
    <property type="term" value="F:oxidoreductase activity"/>
    <property type="evidence" value="ECO:0007669"/>
    <property type="project" value="InterPro"/>
</dbReference>
<dbReference type="EMBL" id="CP087164">
    <property type="protein sequence ID" value="UGS36978.1"/>
    <property type="molecule type" value="Genomic_DNA"/>
</dbReference>
<gene>
    <name evidence="2" type="ORF">DSM104329_03390</name>
</gene>
<sequence>MPHPSVHVVIAGGGVAGLETVLALRDLAGRRVRMTLVTMASQTIERPITVAEPFDRAIAPTRHLDAIAADLGVELVHERLAAVRPHENVAVLSGGGELAYDRLVVATGAGAVAAVHGALTFHGAHDVDALRGVRDELRSGAARSVAFALASESVWPVPLYELALMMGADLRGHGVTDAPITIVTPEQAPLALFGPRAAEALAPLMADRGVRVHTGARPVAVESGRLVLADGADVDADRVVALPVPHGKPMSGLPTDRGGFIPVDRHGRVAGVDDVYAAGDAIAFPLKQGGLAAQQADAVAEAIAASAGAPIDPQPFSSVIRGMLLIGGAPLYLRAEVGTPGASGTAERIGGASVASGQALWWPPSKVAARYLGPYLATARPSLTGAPTLVDRAEPAAAALGHSHEQARDLALLLADSEARWGDFGAAVRALEAAQALDGVLPPAYERKRERWLAAR</sequence>
<evidence type="ECO:0000259" key="1">
    <source>
        <dbReference type="Pfam" id="PF07992"/>
    </source>
</evidence>